<organism evidence="3 4">
    <name type="scientific">Odoribacter splanchnicus</name>
    <dbReference type="NCBI Taxonomy" id="28118"/>
    <lineage>
        <taxon>Bacteria</taxon>
        <taxon>Pseudomonadati</taxon>
        <taxon>Bacteroidota</taxon>
        <taxon>Bacteroidia</taxon>
        <taxon>Bacteroidales</taxon>
        <taxon>Odoribacteraceae</taxon>
        <taxon>Odoribacter</taxon>
    </lineage>
</organism>
<dbReference type="Pfam" id="PF04773">
    <property type="entry name" value="FecR"/>
    <property type="match status" value="1"/>
</dbReference>
<feature type="domain" description="FecR protein" evidence="1">
    <location>
        <begin position="178"/>
        <end position="272"/>
    </location>
</feature>
<evidence type="ECO:0000259" key="2">
    <source>
        <dbReference type="Pfam" id="PF16344"/>
    </source>
</evidence>
<dbReference type="FunFam" id="2.60.120.1440:FF:000001">
    <property type="entry name" value="Putative anti-sigma factor"/>
    <property type="match status" value="1"/>
</dbReference>
<dbReference type="RefSeq" id="WP_046405957.1">
    <property type="nucleotide sequence ID" value="NZ_JADMUD010000011.1"/>
</dbReference>
<protein>
    <submittedName>
        <fullName evidence="3">DUF4974 domain-containing protein</fullName>
    </submittedName>
</protein>
<dbReference type="Gene3D" id="3.55.50.30">
    <property type="match status" value="1"/>
</dbReference>
<evidence type="ECO:0000259" key="1">
    <source>
        <dbReference type="Pfam" id="PF04773"/>
    </source>
</evidence>
<dbReference type="Pfam" id="PF16344">
    <property type="entry name" value="FecR_C"/>
    <property type="match status" value="1"/>
</dbReference>
<feature type="domain" description="Protein FecR C-terminal" evidence="2">
    <location>
        <begin position="319"/>
        <end position="386"/>
    </location>
</feature>
<sequence>MLLLDPQELEYLLEHLGHPETLKEKKFQEWLLDNDHRQLFERVRDYREAYLRVDKGEMIDLAKEWEQFEVNVQKKSGWGMRRIGVVAASGLIFLLIGMLWQPTEIETVKVVREAELIGKKSAELILANGQHIDLEKQIVELWEENGIHISNSTQSYLAYRQDTLTYTVDSCEELVYNTVKIPAGADYKIYLADGSGVWLNCGSELRYPVKFVGNERRVYLRGEAFFEVKKATEWPFIVETEHMHIQVTGTRFNVKSYPEEEIVHTTLVEGAVTVTGPENKIHTFRLLPSQQFSLDKLTGQIEVKEVDTHLYTDWTEGMFVFRKQRLEEVMNTLARWYDIEVFYSGADVRDLRLSANLGRYDHIDTILGLIRAMDKVVVYRKGNVITFSLK</sequence>
<accession>A0A412TVF0</accession>
<dbReference type="PANTHER" id="PTHR30273">
    <property type="entry name" value="PERIPLASMIC SIGNAL SENSOR AND SIGMA FACTOR ACTIVATOR FECR-RELATED"/>
    <property type="match status" value="1"/>
</dbReference>
<dbReference type="PANTHER" id="PTHR30273:SF2">
    <property type="entry name" value="PROTEIN FECR"/>
    <property type="match status" value="1"/>
</dbReference>
<gene>
    <name evidence="3" type="ORF">DWW57_05675</name>
</gene>
<evidence type="ECO:0000313" key="3">
    <source>
        <dbReference type="EMBL" id="RGU57451.1"/>
    </source>
</evidence>
<evidence type="ECO:0000313" key="4">
    <source>
        <dbReference type="Proteomes" id="UP000284243"/>
    </source>
</evidence>
<name>A0A412TVF0_9BACT</name>
<comment type="caution">
    <text evidence="3">The sequence shown here is derived from an EMBL/GenBank/DDBJ whole genome shotgun (WGS) entry which is preliminary data.</text>
</comment>
<dbReference type="InterPro" id="IPR006860">
    <property type="entry name" value="FecR"/>
</dbReference>
<dbReference type="GO" id="GO:0016989">
    <property type="term" value="F:sigma factor antagonist activity"/>
    <property type="evidence" value="ECO:0007669"/>
    <property type="project" value="TreeGrafter"/>
</dbReference>
<reference evidence="3 4" key="1">
    <citation type="submission" date="2018-08" db="EMBL/GenBank/DDBJ databases">
        <title>A genome reference for cultivated species of the human gut microbiota.</title>
        <authorList>
            <person name="Zou Y."/>
            <person name="Xue W."/>
            <person name="Luo G."/>
        </authorList>
    </citation>
    <scope>NUCLEOTIDE SEQUENCE [LARGE SCALE GENOMIC DNA]</scope>
    <source>
        <strain evidence="3 4">AF16-14</strain>
    </source>
</reference>
<dbReference type="AlphaFoldDB" id="A0A412TVF0"/>
<dbReference type="InterPro" id="IPR032508">
    <property type="entry name" value="FecR_C"/>
</dbReference>
<dbReference type="Proteomes" id="UP000284243">
    <property type="component" value="Unassembled WGS sequence"/>
</dbReference>
<dbReference type="EMBL" id="QRYC01000005">
    <property type="protein sequence ID" value="RGU57451.1"/>
    <property type="molecule type" value="Genomic_DNA"/>
</dbReference>
<dbReference type="Gene3D" id="2.60.120.1440">
    <property type="match status" value="1"/>
</dbReference>
<proteinExistence type="predicted"/>
<dbReference type="InterPro" id="IPR012373">
    <property type="entry name" value="Ferrdict_sens_TM"/>
</dbReference>